<name>A0A150IYJ2_9EURY</name>
<accession>A0A150IYJ2</accession>
<dbReference type="EMBL" id="LNGC01000088">
    <property type="protein sequence ID" value="KYC49734.1"/>
    <property type="molecule type" value="Genomic_DNA"/>
</dbReference>
<evidence type="ECO:0000313" key="1">
    <source>
        <dbReference type="EMBL" id="KYC49734.1"/>
    </source>
</evidence>
<reference evidence="1 2" key="1">
    <citation type="journal article" date="2016" name="ISME J.">
        <title>Chasing the elusive Euryarchaeota class WSA2: genomes reveal a uniquely fastidious methyl-reducing methanogen.</title>
        <authorList>
            <person name="Nobu M.K."/>
            <person name="Narihiro T."/>
            <person name="Kuroda K."/>
            <person name="Mei R."/>
            <person name="Liu W.T."/>
        </authorList>
    </citation>
    <scope>NUCLEOTIDE SEQUENCE [LARGE SCALE GENOMIC DNA]</scope>
    <source>
        <strain evidence="1">U1lsi0528_Bin055</strain>
    </source>
</reference>
<comment type="caution">
    <text evidence="1">The sequence shown here is derived from an EMBL/GenBank/DDBJ whole genome shotgun (WGS) entry which is preliminary data.</text>
</comment>
<dbReference type="AlphaFoldDB" id="A0A150IYJ2"/>
<dbReference type="Proteomes" id="UP000075398">
    <property type="component" value="Unassembled WGS sequence"/>
</dbReference>
<proteinExistence type="predicted"/>
<gene>
    <name evidence="1" type="ORF">AMQ22_01588</name>
</gene>
<evidence type="ECO:0000313" key="2">
    <source>
        <dbReference type="Proteomes" id="UP000075398"/>
    </source>
</evidence>
<protein>
    <submittedName>
        <fullName evidence="1">Uncharacterized protein</fullName>
    </submittedName>
</protein>
<organism evidence="1 2">
    <name type="scientific">Candidatus Methanofastidiosum methylothiophilum</name>
    <dbReference type="NCBI Taxonomy" id="1705564"/>
    <lineage>
        <taxon>Archaea</taxon>
        <taxon>Methanobacteriati</taxon>
        <taxon>Methanobacteriota</taxon>
        <taxon>Stenosarchaea group</taxon>
        <taxon>Candidatus Methanofastidiosia</taxon>
        <taxon>Candidatus Methanofastidiosales</taxon>
        <taxon>Candidatus Methanofastidiosaceae</taxon>
        <taxon>Candidatus Methanofastidiosum</taxon>
    </lineage>
</organism>
<sequence length="142" mass="16641">MKENLLESAKKLNQPPLEYAEEFNQKKDKLAAELSKRISSREDIERLVGTGNVSMMEDNSRNLSRFMGSLFMGYNPEVFVETMIWVFRSYRSHGFQLAFWSANVDTYAEIMKEELSPEAYKSLYPFFDWIIVNIPIFTKLTD</sequence>